<keyword evidence="3 6" id="KW-0812">Transmembrane</keyword>
<evidence type="ECO:0000256" key="3">
    <source>
        <dbReference type="ARBA" id="ARBA00022692"/>
    </source>
</evidence>
<evidence type="ECO:0000256" key="5">
    <source>
        <dbReference type="ARBA" id="ARBA00023136"/>
    </source>
</evidence>
<comment type="caution">
    <text evidence="7">The sequence shown here is derived from an EMBL/GenBank/DDBJ whole genome shotgun (WGS) entry which is preliminary data.</text>
</comment>
<reference evidence="7 8" key="1">
    <citation type="submission" date="2018-02" db="EMBL/GenBank/DDBJ databases">
        <title>Complete genome sequencing of Faecalibacterium prausnitzii strains isolated from the human gut.</title>
        <authorList>
            <person name="Fitzgerald B.C."/>
            <person name="Shkoporov A.N."/>
            <person name="Ross P.R."/>
            <person name="Hill C."/>
        </authorList>
    </citation>
    <scope>NUCLEOTIDE SEQUENCE [LARGE SCALE GENOMIC DNA]</scope>
    <source>
        <strain evidence="7 8">APC924/119</strain>
    </source>
</reference>
<feature type="transmembrane region" description="Helical" evidence="6">
    <location>
        <begin position="328"/>
        <end position="348"/>
    </location>
</feature>
<keyword evidence="4 6" id="KW-1133">Transmembrane helix</keyword>
<dbReference type="InterPro" id="IPR002797">
    <property type="entry name" value="Polysacc_synth"/>
</dbReference>
<feature type="transmembrane region" description="Helical" evidence="6">
    <location>
        <begin position="294"/>
        <end position="313"/>
    </location>
</feature>
<feature type="transmembrane region" description="Helical" evidence="6">
    <location>
        <begin position="50"/>
        <end position="69"/>
    </location>
</feature>
<dbReference type="Proteomes" id="UP000250550">
    <property type="component" value="Unassembled WGS sequence"/>
</dbReference>
<feature type="transmembrane region" description="Helical" evidence="6">
    <location>
        <begin position="90"/>
        <end position="110"/>
    </location>
</feature>
<organism evidence="7 8">
    <name type="scientific">Faecalibacterium prausnitzii</name>
    <dbReference type="NCBI Taxonomy" id="853"/>
    <lineage>
        <taxon>Bacteria</taxon>
        <taxon>Bacillati</taxon>
        <taxon>Bacillota</taxon>
        <taxon>Clostridia</taxon>
        <taxon>Eubacteriales</taxon>
        <taxon>Oscillospiraceae</taxon>
        <taxon>Faecalibacterium</taxon>
    </lineage>
</organism>
<proteinExistence type="predicted"/>
<evidence type="ECO:0000313" key="8">
    <source>
        <dbReference type="Proteomes" id="UP000250550"/>
    </source>
</evidence>
<sequence>MRKVFAKYRSLPEAVKASLWFTICSILQKGISFITVPIFTRMLATEEYGIISLFGAWQNILTIFATLNLSNQIFNNGMVKYEKDQDGYTTAMLGLSNFATVLVFMLYLIFHTSLDRIFELPMSAIIMMFIGFFFSAATSLWTVHQRYKFKYKLLCLVTLIISLGSALLGVLFVRLESVGLARIWGDTITITTVGLLIYVLIVKKNHKLFNLTYWKYALKLDLPLIPHYLSMTVLGSSDRIMINSLCGKSYTALYSVPYNASMIMQIVTSSINSSFIPWTYQKCKEREYKKLNEFSSILLILVMVITLIPSLFAPELVWLLGSNKYSDSMWVVPPVSCSVFFMFLYSLFSNVELYYEKSKNIMIASTGAAIGNIILNYIFISLFGYIAAAYTTLVCYIFLSVLHYVFMMKICREQQITEPIYNVKLILALSIFLIIYSVGVTILFDKPVWIRYGLIIVILLVLFLKRKLLLEKLAIMKNKH</sequence>
<dbReference type="PANTHER" id="PTHR30250:SF11">
    <property type="entry name" value="O-ANTIGEN TRANSPORTER-RELATED"/>
    <property type="match status" value="1"/>
</dbReference>
<dbReference type="EMBL" id="PRLF01000010">
    <property type="protein sequence ID" value="RAW64964.1"/>
    <property type="molecule type" value="Genomic_DNA"/>
</dbReference>
<feature type="transmembrane region" description="Helical" evidence="6">
    <location>
        <begin position="450"/>
        <end position="469"/>
    </location>
</feature>
<dbReference type="AlphaFoldDB" id="A0A329US59"/>
<dbReference type="RefSeq" id="WP_112121565.1">
    <property type="nucleotide sequence ID" value="NZ_PRLF01000010.1"/>
</dbReference>
<comment type="subcellular location">
    <subcellularLocation>
        <location evidence="1">Cell membrane</location>
        <topology evidence="1">Multi-pass membrane protein</topology>
    </subcellularLocation>
</comment>
<dbReference type="Pfam" id="PF01943">
    <property type="entry name" value="Polysacc_synt"/>
    <property type="match status" value="1"/>
</dbReference>
<feature type="transmembrane region" description="Helical" evidence="6">
    <location>
        <begin position="360"/>
        <end position="379"/>
    </location>
</feature>
<dbReference type="InterPro" id="IPR050833">
    <property type="entry name" value="Poly_Biosynth_Transport"/>
</dbReference>
<feature type="transmembrane region" description="Helical" evidence="6">
    <location>
        <begin position="20"/>
        <end position="44"/>
    </location>
</feature>
<feature type="transmembrane region" description="Helical" evidence="6">
    <location>
        <begin position="181"/>
        <end position="201"/>
    </location>
</feature>
<keyword evidence="5 6" id="KW-0472">Membrane</keyword>
<name>A0A329US59_9FIRM</name>
<evidence type="ECO:0000256" key="6">
    <source>
        <dbReference type="SAM" id="Phobius"/>
    </source>
</evidence>
<dbReference type="PANTHER" id="PTHR30250">
    <property type="entry name" value="PST FAMILY PREDICTED COLANIC ACID TRANSPORTER"/>
    <property type="match status" value="1"/>
</dbReference>
<accession>A0A329US59</accession>
<dbReference type="GO" id="GO:0005886">
    <property type="term" value="C:plasma membrane"/>
    <property type="evidence" value="ECO:0007669"/>
    <property type="project" value="UniProtKB-SubCell"/>
</dbReference>
<keyword evidence="2" id="KW-1003">Cell membrane</keyword>
<evidence type="ECO:0000256" key="4">
    <source>
        <dbReference type="ARBA" id="ARBA00022989"/>
    </source>
</evidence>
<feature type="transmembrane region" description="Helical" evidence="6">
    <location>
        <begin position="153"/>
        <end position="175"/>
    </location>
</feature>
<feature type="transmembrane region" description="Helical" evidence="6">
    <location>
        <begin position="122"/>
        <end position="141"/>
    </location>
</feature>
<evidence type="ECO:0000313" key="7">
    <source>
        <dbReference type="EMBL" id="RAW64964.1"/>
    </source>
</evidence>
<evidence type="ECO:0000256" key="1">
    <source>
        <dbReference type="ARBA" id="ARBA00004651"/>
    </source>
</evidence>
<feature type="transmembrane region" description="Helical" evidence="6">
    <location>
        <begin position="385"/>
        <end position="405"/>
    </location>
</feature>
<protein>
    <submittedName>
        <fullName evidence="7">Polysaccharide biosynthesis protein</fullName>
    </submittedName>
</protein>
<gene>
    <name evidence="7" type="ORF">C4N21_08575</name>
</gene>
<feature type="transmembrane region" description="Helical" evidence="6">
    <location>
        <begin position="425"/>
        <end position="444"/>
    </location>
</feature>
<evidence type="ECO:0000256" key="2">
    <source>
        <dbReference type="ARBA" id="ARBA00022475"/>
    </source>
</evidence>